<dbReference type="OrthoDB" id="9795530at2"/>
<proteinExistence type="predicted"/>
<dbReference type="InterPro" id="IPR013783">
    <property type="entry name" value="Ig-like_fold"/>
</dbReference>
<keyword evidence="3" id="KW-1185">Reference proteome</keyword>
<feature type="domain" description="Sulphur oxidation protein SoxZ" evidence="1">
    <location>
        <begin position="8"/>
        <end position="101"/>
    </location>
</feature>
<dbReference type="KEGG" id="sva:SVA_3001"/>
<dbReference type="Pfam" id="PF08770">
    <property type="entry name" value="SoxZ"/>
    <property type="match status" value="1"/>
</dbReference>
<accession>A0A1B4V7P6</accession>
<dbReference type="Gene3D" id="2.60.40.10">
    <property type="entry name" value="Immunoglobulins"/>
    <property type="match status" value="1"/>
</dbReference>
<dbReference type="InterPro" id="IPR030995">
    <property type="entry name" value="SoxZ"/>
</dbReference>
<dbReference type="AlphaFoldDB" id="A0A1B4V7P6"/>
<organism evidence="2 3">
    <name type="scientific">Sulfurifustis variabilis</name>
    <dbReference type="NCBI Taxonomy" id="1675686"/>
    <lineage>
        <taxon>Bacteria</taxon>
        <taxon>Pseudomonadati</taxon>
        <taxon>Pseudomonadota</taxon>
        <taxon>Gammaproteobacteria</taxon>
        <taxon>Acidiferrobacterales</taxon>
        <taxon>Acidiferrobacteraceae</taxon>
        <taxon>Sulfurifustis</taxon>
    </lineage>
</organism>
<dbReference type="InterPro" id="IPR014880">
    <property type="entry name" value="SoxZ_dom"/>
</dbReference>
<reference evidence="2 3" key="1">
    <citation type="submission" date="2015-08" db="EMBL/GenBank/DDBJ databases">
        <title>Complete genome sequence of Sulfurifustis variabilis.</title>
        <authorList>
            <person name="Miura A."/>
            <person name="Kojima H."/>
            <person name="Fukui M."/>
        </authorList>
    </citation>
    <scope>NUCLEOTIDE SEQUENCE [LARGE SCALE GENOMIC DNA]</scope>
    <source>
        <strain evidence="3">skN76</strain>
    </source>
</reference>
<dbReference type="InterPro" id="IPR014756">
    <property type="entry name" value="Ig_E-set"/>
</dbReference>
<name>A0A1B4V7P6_9GAMM</name>
<gene>
    <name evidence="2" type="ORF">SVA_3001</name>
</gene>
<evidence type="ECO:0000313" key="2">
    <source>
        <dbReference type="EMBL" id="BAU49549.1"/>
    </source>
</evidence>
<dbReference type="EMBL" id="AP014936">
    <property type="protein sequence ID" value="BAU49549.1"/>
    <property type="molecule type" value="Genomic_DNA"/>
</dbReference>
<sequence length="104" mass="11376">MARQTRMRTKSQDGATEILVLVNHPMETGQRTDPKTKEKIPAHFIQKMTFSLNGKEVAVADLGVAVSKDPLVGVRVKNAKAGDKVKVTWSDNKGETGEAETTVR</sequence>
<evidence type="ECO:0000259" key="1">
    <source>
        <dbReference type="Pfam" id="PF08770"/>
    </source>
</evidence>
<protein>
    <submittedName>
        <fullName evidence="2">Sulfur oxidation protein SoxZ</fullName>
    </submittedName>
</protein>
<evidence type="ECO:0000313" key="3">
    <source>
        <dbReference type="Proteomes" id="UP000218899"/>
    </source>
</evidence>
<dbReference type="RefSeq" id="WP_096461938.1">
    <property type="nucleotide sequence ID" value="NZ_AP014936.1"/>
</dbReference>
<dbReference type="SUPFAM" id="SSF81296">
    <property type="entry name" value="E set domains"/>
    <property type="match status" value="1"/>
</dbReference>
<dbReference type="NCBIfam" id="TIGR04490">
    <property type="entry name" value="SoxZ_true"/>
    <property type="match status" value="1"/>
</dbReference>
<dbReference type="Proteomes" id="UP000218899">
    <property type="component" value="Chromosome"/>
</dbReference>